<dbReference type="EMBL" id="CM037030">
    <property type="protein sequence ID" value="KAH7650625.1"/>
    <property type="molecule type" value="Genomic_DNA"/>
</dbReference>
<gene>
    <name evidence="1" type="ORF">IHE45_20G001500</name>
</gene>
<proteinExistence type="predicted"/>
<comment type="caution">
    <text evidence="1">The sequence shown here is derived from an EMBL/GenBank/DDBJ whole genome shotgun (WGS) entry which is preliminary data.</text>
</comment>
<reference evidence="2" key="1">
    <citation type="journal article" date="2022" name="Nat. Commun.">
        <title>Chromosome evolution and the genetic basis of agronomically important traits in greater yam.</title>
        <authorList>
            <person name="Bredeson J.V."/>
            <person name="Lyons J.B."/>
            <person name="Oniyinde I.O."/>
            <person name="Okereke N.R."/>
            <person name="Kolade O."/>
            <person name="Nnabue I."/>
            <person name="Nwadili C.O."/>
            <person name="Hribova E."/>
            <person name="Parker M."/>
            <person name="Nwogha J."/>
            <person name="Shu S."/>
            <person name="Carlson J."/>
            <person name="Kariba R."/>
            <person name="Muthemba S."/>
            <person name="Knop K."/>
            <person name="Barton G.J."/>
            <person name="Sherwood A.V."/>
            <person name="Lopez-Montes A."/>
            <person name="Asiedu R."/>
            <person name="Jamnadass R."/>
            <person name="Muchugi A."/>
            <person name="Goodstein D."/>
            <person name="Egesi C.N."/>
            <person name="Featherston J."/>
            <person name="Asfaw A."/>
            <person name="Simpson G.G."/>
            <person name="Dolezel J."/>
            <person name="Hendre P.S."/>
            <person name="Van Deynze A."/>
            <person name="Kumar P.L."/>
            <person name="Obidiegwu J.E."/>
            <person name="Bhattacharjee R."/>
            <person name="Rokhsar D.S."/>
        </authorList>
    </citation>
    <scope>NUCLEOTIDE SEQUENCE [LARGE SCALE GENOMIC DNA]</scope>
    <source>
        <strain evidence="2">cv. TDa95/00328</strain>
    </source>
</reference>
<evidence type="ECO:0000313" key="2">
    <source>
        <dbReference type="Proteomes" id="UP000827976"/>
    </source>
</evidence>
<evidence type="ECO:0000313" key="1">
    <source>
        <dbReference type="EMBL" id="KAH7650625.1"/>
    </source>
</evidence>
<sequence length="315" mass="35768">MQQEMEMMISGGSIRSESFTSPDRRFQQYLSSGSIDLFGLYSPKNPTVTSPASLTPSSISFDDESEDHHDAAAITDTQLYLTRLTLQYRQLADRYDLCLSHLQDAADELEALRQENAELRIAKNDLAKRLSEIRNGRAIVDEFRRLRLAEEGTSPTSVLGGSFSHAEKRVTLPKSISIRSSGFLKLNPTARPSGPSSSARFSHQHQQQQQQQQQQHQHQKVYLGTGDQEKKSEVEVEVYNQGMFKTELCNKWEELGECPYGEHCQFAHGIGELRPVIRHPRYKTEVCRMVLSGDTCPYGHRCHFRHAISPTDRLN</sequence>
<name>A0ACB7TRP3_DIOAL</name>
<dbReference type="Proteomes" id="UP000827976">
    <property type="component" value="Chromosome 20"/>
</dbReference>
<accession>A0ACB7TRP3</accession>
<keyword evidence="2" id="KW-1185">Reference proteome</keyword>
<protein>
    <submittedName>
        <fullName evidence="1">Butyrate response factor 1 protein</fullName>
    </submittedName>
</protein>
<organism evidence="1 2">
    <name type="scientific">Dioscorea alata</name>
    <name type="common">Purple yam</name>
    <dbReference type="NCBI Taxonomy" id="55571"/>
    <lineage>
        <taxon>Eukaryota</taxon>
        <taxon>Viridiplantae</taxon>
        <taxon>Streptophyta</taxon>
        <taxon>Embryophyta</taxon>
        <taxon>Tracheophyta</taxon>
        <taxon>Spermatophyta</taxon>
        <taxon>Magnoliopsida</taxon>
        <taxon>Liliopsida</taxon>
        <taxon>Dioscoreales</taxon>
        <taxon>Dioscoreaceae</taxon>
        <taxon>Dioscorea</taxon>
    </lineage>
</organism>